<organism evidence="1 2">
    <name type="scientific">Colwellia psychrerythraea</name>
    <name type="common">Vibrio psychroerythus</name>
    <dbReference type="NCBI Taxonomy" id="28229"/>
    <lineage>
        <taxon>Bacteria</taxon>
        <taxon>Pseudomonadati</taxon>
        <taxon>Pseudomonadota</taxon>
        <taxon>Gammaproteobacteria</taxon>
        <taxon>Alteromonadales</taxon>
        <taxon>Colwelliaceae</taxon>
        <taxon>Colwellia</taxon>
    </lineage>
</organism>
<dbReference type="Proteomes" id="UP000029868">
    <property type="component" value="Unassembled WGS sequence"/>
</dbReference>
<dbReference type="PATRIC" id="fig|28229.3.peg.1933"/>
<accession>A0A099KVS7</accession>
<comment type="caution">
    <text evidence="1">The sequence shown here is derived from an EMBL/GenBank/DDBJ whole genome shotgun (WGS) entry which is preliminary data.</text>
</comment>
<dbReference type="AlphaFoldDB" id="A0A099KVS7"/>
<evidence type="ECO:0000313" key="2">
    <source>
        <dbReference type="Proteomes" id="UP000029868"/>
    </source>
</evidence>
<evidence type="ECO:0008006" key="3">
    <source>
        <dbReference type="Google" id="ProtNLM"/>
    </source>
</evidence>
<sequence>MKLLLLIIMIIMMSGCSIYPVINVPLDRNQGIIYGYDEISCRSVKLTCSVNNKQGVPSSPKNYTEWKDENGKAMCSCK</sequence>
<dbReference type="PROSITE" id="PS51257">
    <property type="entry name" value="PROKAR_LIPOPROTEIN"/>
    <property type="match status" value="1"/>
</dbReference>
<protein>
    <recommendedName>
        <fullName evidence="3">Lipoprotein</fullName>
    </recommendedName>
</protein>
<gene>
    <name evidence="1" type="ORF">GAB14E_2313</name>
</gene>
<reference evidence="1 2" key="1">
    <citation type="submission" date="2014-08" db="EMBL/GenBank/DDBJ databases">
        <title>Genomic and Phenotypic Diversity of Colwellia psychrerythraea strains from Disparate Marine Basins.</title>
        <authorList>
            <person name="Techtmann S.M."/>
            <person name="Stelling S.C."/>
            <person name="Utturkar S.M."/>
            <person name="Alshibli N."/>
            <person name="Harris A."/>
            <person name="Brown S.D."/>
            <person name="Hazen T.C."/>
        </authorList>
    </citation>
    <scope>NUCLEOTIDE SEQUENCE [LARGE SCALE GENOMIC DNA]</scope>
    <source>
        <strain evidence="1 2">GAB14E</strain>
    </source>
</reference>
<name>A0A099KVS7_COLPS</name>
<dbReference type="RefSeq" id="WP_033082002.1">
    <property type="nucleotide sequence ID" value="NZ_JQEC01000021.1"/>
</dbReference>
<evidence type="ECO:0000313" key="1">
    <source>
        <dbReference type="EMBL" id="KGJ93758.1"/>
    </source>
</evidence>
<proteinExistence type="predicted"/>
<dbReference type="EMBL" id="JQEC01000021">
    <property type="protein sequence ID" value="KGJ93758.1"/>
    <property type="molecule type" value="Genomic_DNA"/>
</dbReference>